<proteinExistence type="predicted"/>
<dbReference type="InterPro" id="IPR013108">
    <property type="entry name" value="Amidohydro_3"/>
</dbReference>
<dbReference type="GO" id="GO:0016810">
    <property type="term" value="F:hydrolase activity, acting on carbon-nitrogen (but not peptide) bonds"/>
    <property type="evidence" value="ECO:0007669"/>
    <property type="project" value="InterPro"/>
</dbReference>
<dbReference type="PANTHER" id="PTHR22642">
    <property type="entry name" value="IMIDAZOLONEPROPIONASE"/>
    <property type="match status" value="1"/>
</dbReference>
<accession>A0A2U2CES0</accession>
<dbReference type="Gene3D" id="3.20.20.140">
    <property type="entry name" value="Metal-dependent hydrolases"/>
    <property type="match status" value="1"/>
</dbReference>
<gene>
    <name evidence="2" type="ORF">C4N9_06860</name>
</gene>
<dbReference type="InterPro" id="IPR032466">
    <property type="entry name" value="Metal_Hydrolase"/>
</dbReference>
<dbReference type="Gene3D" id="2.30.40.10">
    <property type="entry name" value="Urease, subunit C, domain 1"/>
    <property type="match status" value="1"/>
</dbReference>
<dbReference type="PANTHER" id="PTHR22642:SF2">
    <property type="entry name" value="PROTEIN LONG AFTER FAR-RED 3"/>
    <property type="match status" value="1"/>
</dbReference>
<organism evidence="2 3">
    <name type="scientific">Pararhodobacter marinus</name>
    <dbReference type="NCBI Taxonomy" id="2184063"/>
    <lineage>
        <taxon>Bacteria</taxon>
        <taxon>Pseudomonadati</taxon>
        <taxon>Pseudomonadota</taxon>
        <taxon>Alphaproteobacteria</taxon>
        <taxon>Rhodobacterales</taxon>
        <taxon>Paracoccaceae</taxon>
        <taxon>Pararhodobacter</taxon>
    </lineage>
</organism>
<evidence type="ECO:0000313" key="2">
    <source>
        <dbReference type="EMBL" id="PWE30395.1"/>
    </source>
</evidence>
<comment type="caution">
    <text evidence="2">The sequence shown here is derived from an EMBL/GenBank/DDBJ whole genome shotgun (WGS) entry which is preliminary data.</text>
</comment>
<dbReference type="RefSeq" id="WP_109532539.1">
    <property type="nucleotide sequence ID" value="NZ_QEYD01000003.1"/>
</dbReference>
<dbReference type="SUPFAM" id="SSF51556">
    <property type="entry name" value="Metallo-dependent hydrolases"/>
    <property type="match status" value="1"/>
</dbReference>
<dbReference type="SUPFAM" id="SSF51338">
    <property type="entry name" value="Composite domain of metallo-dependent hydrolases"/>
    <property type="match status" value="1"/>
</dbReference>
<dbReference type="OrthoDB" id="9811399at2"/>
<feature type="domain" description="Amidohydrolase 3" evidence="1">
    <location>
        <begin position="52"/>
        <end position="543"/>
    </location>
</feature>
<dbReference type="Gene3D" id="3.10.310.70">
    <property type="match status" value="1"/>
</dbReference>
<sequence>MRHAETIITNARITTGDPSQPRAEAVAIAGGRILATGTAEAVAILSGPGTRVHDLHGRGLVPGLVDSHTHGLWGAVRDLFEIFLGFAASHADLLDGIAGQAGQAAPGEWITAAPWKAHLRAELGARPRERLDQVAPDRPVAVKDVTMHALWVNSEALRRAGITAETPDPDGGEIERDESGEPTGILTETAMALVLPHLAPSPGQLAQAVRHMVARFNGWGLTGFKEPMAFEPDLAAYAAAYDAGDLHLHMGAHLARQSPFGGDMTPMSDMTRWRETYGRPGLNTAYAKLFLDGVAPSHTAAFTEAYPGTDPARHDPEAMLLLKPDALAAEVMALDAAGFTVKMHAVGDRAIQAGLDAIEAARRTNGDSGLRHEIAHCPFPRMQDLPRFAALGAVAEVSPKLWFPGPVTEGQRAVLGADRVERCHPIGDLLKAGAEVIYGSDWPAASADANPWTGLAGMISRRDPGGRFPGTLGADQAIPLDTALGLMTTGGARAMGREGDFGQIRAGQSADMVMIGGDLSAMTPEDIGATEPQATLFRGQVVYGAL</sequence>
<dbReference type="InterPro" id="IPR033932">
    <property type="entry name" value="YtcJ-like"/>
</dbReference>
<keyword evidence="3" id="KW-1185">Reference proteome</keyword>
<dbReference type="Pfam" id="PF07969">
    <property type="entry name" value="Amidohydro_3"/>
    <property type="match status" value="1"/>
</dbReference>
<evidence type="ECO:0000313" key="3">
    <source>
        <dbReference type="Proteomes" id="UP000244940"/>
    </source>
</evidence>
<dbReference type="CDD" id="cd01300">
    <property type="entry name" value="YtcJ_like"/>
    <property type="match status" value="1"/>
</dbReference>
<dbReference type="AlphaFoldDB" id="A0A2U2CES0"/>
<reference evidence="2 3" key="1">
    <citation type="submission" date="2018-05" db="EMBL/GenBank/DDBJ databases">
        <title>Pararhodobacter marina sp. nov., isolated from deep-sea water of the Indian Ocean.</title>
        <authorList>
            <person name="Lai Q.Sr."/>
            <person name="Liu X."/>
            <person name="Shao Z."/>
        </authorList>
    </citation>
    <scope>NUCLEOTIDE SEQUENCE [LARGE SCALE GENOMIC DNA]</scope>
    <source>
        <strain evidence="2 3">CIC4N-9</strain>
    </source>
</reference>
<protein>
    <recommendedName>
        <fullName evidence="1">Amidohydrolase 3 domain-containing protein</fullName>
    </recommendedName>
</protein>
<dbReference type="InterPro" id="IPR011059">
    <property type="entry name" value="Metal-dep_hydrolase_composite"/>
</dbReference>
<dbReference type="EMBL" id="QEYD01000003">
    <property type="protein sequence ID" value="PWE30395.1"/>
    <property type="molecule type" value="Genomic_DNA"/>
</dbReference>
<dbReference type="Proteomes" id="UP000244940">
    <property type="component" value="Unassembled WGS sequence"/>
</dbReference>
<dbReference type="GeneID" id="94364602"/>
<evidence type="ECO:0000259" key="1">
    <source>
        <dbReference type="Pfam" id="PF07969"/>
    </source>
</evidence>
<name>A0A2U2CES0_9RHOB</name>